<evidence type="ECO:0000313" key="2">
    <source>
        <dbReference type="Proteomes" id="UP001498398"/>
    </source>
</evidence>
<sequence length="236" mass="26046">MPQILPVVAGDLSASSARKHLVCVNTLMKNTLFRALNQILQLVPSIKPSQDSFIGFMDYIVVFCDMACLHLVGDERFLTTPNTKGVTLVEVFGIECNPNVPNLRGGLEILRETAASFKEDPEGADMGKLQGLLSIGDEMEKVMKGQFELMSNETLGNDIEDEVLNGMIQDNIVWISQNSDMAVLLPFILAHHDPTTAKDWPQIPAEGLAELPNLVPVYEECWKFAPFNPMSGELNV</sequence>
<evidence type="ECO:0000313" key="1">
    <source>
        <dbReference type="EMBL" id="KAK7472994.1"/>
    </source>
</evidence>
<dbReference type="EMBL" id="JBANRG010000001">
    <property type="protein sequence ID" value="KAK7472994.1"/>
    <property type="molecule type" value="Genomic_DNA"/>
</dbReference>
<comment type="caution">
    <text evidence="1">The sequence shown here is derived from an EMBL/GenBank/DDBJ whole genome shotgun (WGS) entry which is preliminary data.</text>
</comment>
<organism evidence="1 2">
    <name type="scientific">Marasmiellus scandens</name>
    <dbReference type="NCBI Taxonomy" id="2682957"/>
    <lineage>
        <taxon>Eukaryota</taxon>
        <taxon>Fungi</taxon>
        <taxon>Dikarya</taxon>
        <taxon>Basidiomycota</taxon>
        <taxon>Agaricomycotina</taxon>
        <taxon>Agaricomycetes</taxon>
        <taxon>Agaricomycetidae</taxon>
        <taxon>Agaricales</taxon>
        <taxon>Marasmiineae</taxon>
        <taxon>Omphalotaceae</taxon>
        <taxon>Marasmiellus</taxon>
    </lineage>
</organism>
<keyword evidence="2" id="KW-1185">Reference proteome</keyword>
<reference evidence="1 2" key="1">
    <citation type="submission" date="2024-01" db="EMBL/GenBank/DDBJ databases">
        <title>A draft genome for the cacao thread blight pathogen Marasmiellus scandens.</title>
        <authorList>
            <person name="Baruah I.K."/>
            <person name="Leung J."/>
            <person name="Bukari Y."/>
            <person name="Amoako-Attah I."/>
            <person name="Meinhardt L.W."/>
            <person name="Bailey B.A."/>
            <person name="Cohen S.P."/>
        </authorList>
    </citation>
    <scope>NUCLEOTIDE SEQUENCE [LARGE SCALE GENOMIC DNA]</scope>
    <source>
        <strain evidence="1 2">GH-19</strain>
    </source>
</reference>
<protein>
    <submittedName>
        <fullName evidence="1">Uncharacterized protein</fullName>
    </submittedName>
</protein>
<accession>A0ABR1K6E8</accession>
<gene>
    <name evidence="1" type="ORF">VKT23_001098</name>
</gene>
<proteinExistence type="predicted"/>
<name>A0ABR1K6E8_9AGAR</name>
<dbReference type="Proteomes" id="UP001498398">
    <property type="component" value="Unassembled WGS sequence"/>
</dbReference>